<dbReference type="SMART" id="SM00346">
    <property type="entry name" value="HTH_ICLR"/>
    <property type="match status" value="1"/>
</dbReference>
<organism evidence="6 7">
    <name type="scientific">Terricaulis silvestris</name>
    <dbReference type="NCBI Taxonomy" id="2686094"/>
    <lineage>
        <taxon>Bacteria</taxon>
        <taxon>Pseudomonadati</taxon>
        <taxon>Pseudomonadota</taxon>
        <taxon>Alphaproteobacteria</taxon>
        <taxon>Caulobacterales</taxon>
        <taxon>Caulobacteraceae</taxon>
        <taxon>Terricaulis</taxon>
    </lineage>
</organism>
<dbReference type="InterPro" id="IPR036388">
    <property type="entry name" value="WH-like_DNA-bd_sf"/>
</dbReference>
<dbReference type="Proteomes" id="UP000431269">
    <property type="component" value="Chromosome"/>
</dbReference>
<proteinExistence type="predicted"/>
<name>A0A6I6MPT1_9CAUL</name>
<dbReference type="AlphaFoldDB" id="A0A6I6MPT1"/>
<evidence type="ECO:0000256" key="1">
    <source>
        <dbReference type="ARBA" id="ARBA00023015"/>
    </source>
</evidence>
<dbReference type="Gene3D" id="1.10.10.10">
    <property type="entry name" value="Winged helix-like DNA-binding domain superfamily/Winged helix DNA-binding domain"/>
    <property type="match status" value="1"/>
</dbReference>
<dbReference type="SUPFAM" id="SSF55781">
    <property type="entry name" value="GAF domain-like"/>
    <property type="match status" value="1"/>
</dbReference>
<evidence type="ECO:0000259" key="4">
    <source>
        <dbReference type="PROSITE" id="PS51077"/>
    </source>
</evidence>
<gene>
    <name evidence="6" type="primary">kdgR_1</name>
    <name evidence="6" type="ORF">DSM104635_03029</name>
</gene>
<dbReference type="GO" id="GO:0045892">
    <property type="term" value="P:negative regulation of DNA-templated transcription"/>
    <property type="evidence" value="ECO:0007669"/>
    <property type="project" value="TreeGrafter"/>
</dbReference>
<dbReference type="PANTHER" id="PTHR30136">
    <property type="entry name" value="HELIX-TURN-HELIX TRANSCRIPTIONAL REGULATOR, ICLR FAMILY"/>
    <property type="match status" value="1"/>
</dbReference>
<dbReference type="EMBL" id="CP047045">
    <property type="protein sequence ID" value="QGZ96171.1"/>
    <property type="molecule type" value="Genomic_DNA"/>
</dbReference>
<reference evidence="7" key="1">
    <citation type="submission" date="2019-12" db="EMBL/GenBank/DDBJ databases">
        <title>Complete genome of Terracaulis silvestris 0127_4.</title>
        <authorList>
            <person name="Vieira S."/>
            <person name="Riedel T."/>
            <person name="Sproer C."/>
            <person name="Pascual J."/>
            <person name="Boedeker C."/>
            <person name="Overmann J."/>
        </authorList>
    </citation>
    <scope>NUCLEOTIDE SEQUENCE [LARGE SCALE GENOMIC DNA]</scope>
    <source>
        <strain evidence="7">0127_4</strain>
    </source>
</reference>
<dbReference type="Pfam" id="PF01614">
    <property type="entry name" value="IclR_C"/>
    <property type="match status" value="1"/>
</dbReference>
<sequence>MTTVAPRPEKEEAGGPRAMSRVLRLMSVLAQAPEGLSLTDLAAALHTAKSTLLASLKPLAADDFLVTEGNLYRLGPRAFRLAAEIGSAWSLPRTIRGYLRTLADRSGESAGLAVLDADMRRSVYVDVIESQRPVRYALKIGMSGPLHSTAAGRVLLAYQSEAYQAGALKSGKLAAITSRTTTDPQKLVQQLEKVRRDGYWVSIGESIEDSAAIAAPVFGPNGDILAALSIGAPSDRMQANLDMMREIILEVSAHASGRDPEGQKP</sequence>
<dbReference type="SUPFAM" id="SSF46785">
    <property type="entry name" value="Winged helix' DNA-binding domain"/>
    <property type="match status" value="1"/>
</dbReference>
<dbReference type="Pfam" id="PF09339">
    <property type="entry name" value="HTH_IclR"/>
    <property type="match status" value="1"/>
</dbReference>
<dbReference type="GO" id="GO:0003677">
    <property type="term" value="F:DNA binding"/>
    <property type="evidence" value="ECO:0007669"/>
    <property type="project" value="UniProtKB-KW"/>
</dbReference>
<feature type="domain" description="IclR-ED" evidence="5">
    <location>
        <begin position="77"/>
        <end position="265"/>
    </location>
</feature>
<dbReference type="InterPro" id="IPR029016">
    <property type="entry name" value="GAF-like_dom_sf"/>
</dbReference>
<dbReference type="KEGG" id="tsv:DSM104635_03029"/>
<evidence type="ECO:0000313" key="6">
    <source>
        <dbReference type="EMBL" id="QGZ96171.1"/>
    </source>
</evidence>
<dbReference type="PROSITE" id="PS51077">
    <property type="entry name" value="HTH_ICLR"/>
    <property type="match status" value="1"/>
</dbReference>
<feature type="domain" description="HTH iclR-type" evidence="4">
    <location>
        <begin position="16"/>
        <end position="76"/>
    </location>
</feature>
<dbReference type="InterPro" id="IPR050707">
    <property type="entry name" value="HTH_MetabolicPath_Reg"/>
</dbReference>
<dbReference type="InterPro" id="IPR036390">
    <property type="entry name" value="WH_DNA-bd_sf"/>
</dbReference>
<keyword evidence="7" id="KW-1185">Reference proteome</keyword>
<evidence type="ECO:0000259" key="5">
    <source>
        <dbReference type="PROSITE" id="PS51078"/>
    </source>
</evidence>
<dbReference type="RefSeq" id="WP_158766978.1">
    <property type="nucleotide sequence ID" value="NZ_CP047045.1"/>
</dbReference>
<dbReference type="PANTHER" id="PTHR30136:SF24">
    <property type="entry name" value="HTH-TYPE TRANSCRIPTIONAL REPRESSOR ALLR"/>
    <property type="match status" value="1"/>
</dbReference>
<keyword evidence="2" id="KW-0238">DNA-binding</keyword>
<accession>A0A6I6MPT1</accession>
<evidence type="ECO:0000313" key="7">
    <source>
        <dbReference type="Proteomes" id="UP000431269"/>
    </source>
</evidence>
<keyword evidence="3" id="KW-0804">Transcription</keyword>
<evidence type="ECO:0000256" key="3">
    <source>
        <dbReference type="ARBA" id="ARBA00023163"/>
    </source>
</evidence>
<dbReference type="GO" id="GO:0003700">
    <property type="term" value="F:DNA-binding transcription factor activity"/>
    <property type="evidence" value="ECO:0007669"/>
    <property type="project" value="TreeGrafter"/>
</dbReference>
<dbReference type="InterPro" id="IPR014757">
    <property type="entry name" value="Tscrpt_reg_IclR_C"/>
</dbReference>
<evidence type="ECO:0000256" key="2">
    <source>
        <dbReference type="ARBA" id="ARBA00023125"/>
    </source>
</evidence>
<dbReference type="Gene3D" id="3.30.450.40">
    <property type="match status" value="1"/>
</dbReference>
<protein>
    <submittedName>
        <fullName evidence="6">Transcriptional regulator KdgR</fullName>
    </submittedName>
</protein>
<keyword evidence="1" id="KW-0805">Transcription regulation</keyword>
<dbReference type="InterPro" id="IPR005471">
    <property type="entry name" value="Tscrpt_reg_IclR_N"/>
</dbReference>
<dbReference type="PROSITE" id="PS51078">
    <property type="entry name" value="ICLR_ED"/>
    <property type="match status" value="1"/>
</dbReference>